<dbReference type="InterPro" id="IPR001791">
    <property type="entry name" value="Laminin_G"/>
</dbReference>
<dbReference type="GO" id="GO:0005581">
    <property type="term" value="C:collagen trimer"/>
    <property type="evidence" value="ECO:0007669"/>
    <property type="project" value="UniProtKB-KW"/>
</dbReference>
<evidence type="ECO:0000256" key="6">
    <source>
        <dbReference type="ARBA" id="ARBA00023119"/>
    </source>
</evidence>
<dbReference type="FunFam" id="2.60.120.1000:FF:000002">
    <property type="entry name" value="Collagen XI alpha 1 chain"/>
    <property type="match status" value="1"/>
</dbReference>
<reference evidence="11" key="1">
    <citation type="submission" date="2025-08" db="UniProtKB">
        <authorList>
            <consortium name="Ensembl"/>
        </authorList>
    </citation>
    <scope>IDENTIFICATION</scope>
</reference>
<evidence type="ECO:0000256" key="8">
    <source>
        <dbReference type="SAM" id="MobiDB-lite"/>
    </source>
</evidence>
<feature type="compositionally biased region" description="Low complexity" evidence="8">
    <location>
        <begin position="377"/>
        <end position="391"/>
    </location>
</feature>
<dbReference type="SMART" id="SM00210">
    <property type="entry name" value="TSPN"/>
    <property type="match status" value="1"/>
</dbReference>
<feature type="compositionally biased region" description="Low complexity" evidence="8">
    <location>
        <begin position="398"/>
        <end position="420"/>
    </location>
</feature>
<dbReference type="Proteomes" id="UP000694427">
    <property type="component" value="Unplaced"/>
</dbReference>
<comment type="subcellular location">
    <subcellularLocation>
        <location evidence="1">Secreted</location>
    </subcellularLocation>
</comment>
<evidence type="ECO:0000256" key="4">
    <source>
        <dbReference type="ARBA" id="ARBA00022729"/>
    </source>
</evidence>
<feature type="domain" description="Fibrillar collagen NC1" evidence="10">
    <location>
        <begin position="1043"/>
        <end position="1271"/>
    </location>
</feature>
<dbReference type="InterPro" id="IPR000885">
    <property type="entry name" value="Fib_collagen_C"/>
</dbReference>
<dbReference type="Ensembl" id="ENSCCRT00010007698.1">
    <property type="protein sequence ID" value="ENSCCRP00010007113.1"/>
    <property type="gene ID" value="ENSCCRG00010002715.1"/>
</dbReference>
<organism evidence="11 12">
    <name type="scientific">Cyprinus carpio</name>
    <name type="common">Common carp</name>
    <dbReference type="NCBI Taxonomy" id="7962"/>
    <lineage>
        <taxon>Eukaryota</taxon>
        <taxon>Metazoa</taxon>
        <taxon>Chordata</taxon>
        <taxon>Craniata</taxon>
        <taxon>Vertebrata</taxon>
        <taxon>Euteleostomi</taxon>
        <taxon>Actinopterygii</taxon>
        <taxon>Neopterygii</taxon>
        <taxon>Teleostei</taxon>
        <taxon>Ostariophysi</taxon>
        <taxon>Cypriniformes</taxon>
        <taxon>Cyprinidae</taxon>
        <taxon>Cyprininae</taxon>
        <taxon>Cyprinus</taxon>
    </lineage>
</organism>
<dbReference type="PANTHER" id="PTHR37456:SF6">
    <property type="entry name" value="COLLAGEN ALPHA-1(XXIII) CHAIN-LIKE ISOFORM X2"/>
    <property type="match status" value="1"/>
</dbReference>
<dbReference type="InterPro" id="IPR048287">
    <property type="entry name" value="TSPN-like_N"/>
</dbReference>
<feature type="compositionally biased region" description="Low complexity" evidence="8">
    <location>
        <begin position="969"/>
        <end position="988"/>
    </location>
</feature>
<protein>
    <submittedName>
        <fullName evidence="11">Collagen, type XI, alpha 1a</fullName>
    </submittedName>
</protein>
<keyword evidence="2" id="KW-0964">Secreted</keyword>
<feature type="compositionally biased region" description="Low complexity" evidence="8">
    <location>
        <begin position="701"/>
        <end position="737"/>
    </location>
</feature>
<dbReference type="GO" id="GO:0005201">
    <property type="term" value="F:extracellular matrix structural constituent"/>
    <property type="evidence" value="ECO:0007669"/>
    <property type="project" value="InterPro"/>
</dbReference>
<dbReference type="InterPro" id="IPR013320">
    <property type="entry name" value="ConA-like_dom_sf"/>
</dbReference>
<evidence type="ECO:0000256" key="5">
    <source>
        <dbReference type="ARBA" id="ARBA00022737"/>
    </source>
</evidence>
<dbReference type="Gene3D" id="2.60.120.200">
    <property type="match status" value="1"/>
</dbReference>
<evidence type="ECO:0000256" key="9">
    <source>
        <dbReference type="SAM" id="SignalP"/>
    </source>
</evidence>
<evidence type="ECO:0000256" key="3">
    <source>
        <dbReference type="ARBA" id="ARBA00022530"/>
    </source>
</evidence>
<name>A0A8C1GEC4_CYPCA</name>
<dbReference type="AlphaFoldDB" id="A0A8C1GEC4"/>
<feature type="compositionally biased region" description="Low complexity" evidence="8">
    <location>
        <begin position="746"/>
        <end position="760"/>
    </location>
</feature>
<dbReference type="Pfam" id="PF01391">
    <property type="entry name" value="Collagen"/>
    <property type="match status" value="5"/>
</dbReference>
<dbReference type="Pfam" id="PF02210">
    <property type="entry name" value="Laminin_G_2"/>
    <property type="match status" value="1"/>
</dbReference>
<evidence type="ECO:0000256" key="7">
    <source>
        <dbReference type="ARBA" id="ARBA00023278"/>
    </source>
</evidence>
<keyword evidence="3" id="KW-0272">Extracellular matrix</keyword>
<feature type="region of interest" description="Disordered" evidence="8">
    <location>
        <begin position="449"/>
        <end position="557"/>
    </location>
</feature>
<evidence type="ECO:0000256" key="2">
    <source>
        <dbReference type="ARBA" id="ARBA00022525"/>
    </source>
</evidence>
<evidence type="ECO:0000313" key="11">
    <source>
        <dbReference type="Ensembl" id="ENSCCRP00010007113.1"/>
    </source>
</evidence>
<dbReference type="SMART" id="SM00038">
    <property type="entry name" value="COLFI"/>
    <property type="match status" value="1"/>
</dbReference>
<accession>A0A8C1GEC4</accession>
<feature type="compositionally biased region" description="Basic and acidic residues" evidence="8">
    <location>
        <begin position="653"/>
        <end position="662"/>
    </location>
</feature>
<dbReference type="PANTHER" id="PTHR37456">
    <property type="entry name" value="SI:CH211-266K2.1"/>
    <property type="match status" value="1"/>
</dbReference>
<dbReference type="InterPro" id="IPR050938">
    <property type="entry name" value="Collagen_Structural_Proteins"/>
</dbReference>
<dbReference type="InterPro" id="IPR008160">
    <property type="entry name" value="Collagen"/>
</dbReference>
<feature type="compositionally biased region" description="Basic residues" evidence="8">
    <location>
        <begin position="316"/>
        <end position="326"/>
    </location>
</feature>
<proteinExistence type="predicted"/>
<feature type="region of interest" description="Disordered" evidence="8">
    <location>
        <begin position="944"/>
        <end position="1025"/>
    </location>
</feature>
<dbReference type="FunFam" id="2.60.120.200:FF:000016">
    <property type="entry name" value="Collagen XI alpha 1 chain"/>
    <property type="match status" value="1"/>
</dbReference>
<dbReference type="Pfam" id="PF01410">
    <property type="entry name" value="COLFI"/>
    <property type="match status" value="1"/>
</dbReference>
<keyword evidence="6" id="KW-0176">Collagen</keyword>
<evidence type="ECO:0000256" key="1">
    <source>
        <dbReference type="ARBA" id="ARBA00004613"/>
    </source>
</evidence>
<keyword evidence="7" id="KW-0379">Hydroxylation</keyword>
<feature type="compositionally biased region" description="Low complexity" evidence="8">
    <location>
        <begin position="486"/>
        <end position="498"/>
    </location>
</feature>
<evidence type="ECO:0000259" key="10">
    <source>
        <dbReference type="PROSITE" id="PS51461"/>
    </source>
</evidence>
<evidence type="ECO:0000313" key="12">
    <source>
        <dbReference type="Proteomes" id="UP000694427"/>
    </source>
</evidence>
<feature type="region of interest" description="Disordered" evidence="8">
    <location>
        <begin position="273"/>
        <end position="423"/>
    </location>
</feature>
<dbReference type="SUPFAM" id="SSF49899">
    <property type="entry name" value="Concanavalin A-like lectins/glucanases"/>
    <property type="match status" value="1"/>
</dbReference>
<dbReference type="PROSITE" id="PS51461">
    <property type="entry name" value="NC1_FIB"/>
    <property type="match status" value="1"/>
</dbReference>
<dbReference type="GO" id="GO:0005576">
    <property type="term" value="C:extracellular region"/>
    <property type="evidence" value="ECO:0007669"/>
    <property type="project" value="UniProtKB-SubCell"/>
</dbReference>
<feature type="region of interest" description="Disordered" evidence="8">
    <location>
        <begin position="601"/>
        <end position="926"/>
    </location>
</feature>
<feature type="signal peptide" evidence="9">
    <location>
        <begin position="1"/>
        <end position="32"/>
    </location>
</feature>
<dbReference type="Gene3D" id="2.60.120.1000">
    <property type="match status" value="1"/>
</dbReference>
<reference evidence="11" key="2">
    <citation type="submission" date="2025-09" db="UniProtKB">
        <authorList>
            <consortium name="Ensembl"/>
        </authorList>
    </citation>
    <scope>IDENTIFICATION</scope>
</reference>
<sequence length="1272" mass="132166">MWKTKRWLLDSTVFKFITVSLVLVLQAPNVRAAEPVDVLKVLEFSTVPEGVQKTSGFCTNRRASQPDTAYKIGKNAQISAPTKQLFPDGVFPEDFSILTTIKPKAGIQSFLLSIYNEKGVQQLGVEVGRSPVFLYEDQTGKPAPEDYPLFRSLNLADGKWHRVGISVEKKTVTIIVDCKKKLTKPLGRSDHAGIDTNGITVFGTRILDEEAFEGDIQQLLIVADPKAAYDYCEHYSPDCDVPQKDTLQAQEPGEEYTTAVDYGDLYDYYEGATPTATDEYSEPQRVKRSVSMNTKRMRKSPKSVSKPYKYQEPKQAKKLAPKKKRSGYLPPPPRKAILGLGGGAALGQKGEKGEPAVIEPGMLIEGPAGPPGPVGLPGPSGLQGPPGSAGDPGDRGPPGRAGLPGADGLPGPPGTMLMLPFRFGGDGEKGPVVSAQEAQAQAILSQARVSMRSEGPNGTLSFTQLFGLPGAPGLKGDSGDPGPQGPRGIQGPPGQMGKPGKRGRAGADGARGMPGESGSKGDRGFDGLPGLPGEKGHRGENGPPGPPGPHGEDGPRVNAFLNHLYKPLARLPKPQIFVLRRTHFIIFQCCHFQGQLGPQGPIGYPGPRGVKGADGVRGLKGGKGEKGEDGFPGFKGDMGLKGDRGELGLPGPRGEDGPEGPKGRAGPNGESGPLGPAGEKGKLGVPGLPGYTGRQGPKGVAGKPGPRGQRGPTGPRGARGARGPTGKPGPKGTSGNDGPPGPPGERGPQGPQGPVGFSGPKGPPGPPGKDGLPGHPGQRGETVSVSDHSHDGEPGPRGQQGMFGQKGDEGSRGFPGPPGPIGLQVSAAVPMTGPKGERGEKGEAGPSGAAGPAGPKGPPGDDGPKGNPVSGEAGAEGPPGKTGPVGPQGPPGKPGPEGLRGIPGPVGEQGLPGAPGQDGPPGPMVRKETLLPLLVLSGHPGLIGLIGPPGEQGEKGDRGLPGPQGTAGSKGDSGPQGPKGSKGSTGPAGQKGDTGSAGPPGPPGPPGEIIQPLPMQMPKKSRRSIDMQADEAGTMLDYGEGMEDIFSSLNNLKQDIERMKYPMGTQNNPARSCKDLQLAHPEFPDGEYYIDPNQGCSGDSFKVYCNFTAGGETCIFPDKKSNGVRISSWPKEVSGSWFSEFKRGKILSYVDAEGNSINMVQMTFLKLLTASARQNLTYSCHQSVAWHDATTDSYDRALRFLGSNDEEMSYDNNPFIKALSDGCAMRKGYGKTVLEINTPKIDQVPIIDVMFTDFGDPNQKFGFEVGPVCFLG</sequence>
<keyword evidence="5" id="KW-0677">Repeat</keyword>
<feature type="compositionally biased region" description="Low complexity" evidence="8">
    <location>
        <begin position="844"/>
        <end position="853"/>
    </location>
</feature>
<feature type="chain" id="PRO_5034219938" evidence="9">
    <location>
        <begin position="33"/>
        <end position="1272"/>
    </location>
</feature>
<keyword evidence="12" id="KW-1185">Reference proteome</keyword>
<keyword evidence="4 9" id="KW-0732">Signal</keyword>